<dbReference type="PANTHER" id="PTHR35149">
    <property type="entry name" value="SLL5132 PROTEIN"/>
    <property type="match status" value="1"/>
</dbReference>
<evidence type="ECO:0000313" key="3">
    <source>
        <dbReference type="EMBL" id="WIH94000.1"/>
    </source>
</evidence>
<feature type="domain" description="GmrSD restriction endonucleases N-terminal" evidence="1">
    <location>
        <begin position="11"/>
        <end position="237"/>
    </location>
</feature>
<dbReference type="Pfam" id="PF07510">
    <property type="entry name" value="GmrSD_C"/>
    <property type="match status" value="1"/>
</dbReference>
<keyword evidence="3" id="KW-0540">Nuclease</keyword>
<name>A0AAJ6GFB0_BRAPL</name>
<accession>A0AAJ6GFB0</accession>
<dbReference type="InterPro" id="IPR011089">
    <property type="entry name" value="GmrSD_C"/>
</dbReference>
<sequence>MPELSVSKKTIYDILSSMKDKMFIIPDYQRSYSWDEEKCEILWTDLVDFYENKIDNNDEYFLGTIVTCKTSEGLEIIDGQQRITSITILLRVLYQQLENTTIKNKFVVGLMNKIAPCIWNTNEITGDVDDKNNIHIKSKVLTEDVKDIFHNIIINGIDLLSNKEDLYTKNSKFFYKKSENFAKINPTEWYNLIISILNRTIILPIECDNFDMGLTIFSTLNDRGMPLSDSDIFKAQMYKLLKTDKEKSEFIDKWKNLEDELKKSNMNINDIFRYYTHIIRARNEVVDKEIGLRKFYSDNNYNIFKSEPELIDNLYILAKFWTKIYQMDYTTKDDISTISKETFKYIHCLYLYPNEYWKYIVSVFYMSNRESDSFEANFYLFIRKLLSFLFLKFSEKPTVNYIKDPIFKACVKVWKKDDENIFSDKNDNNISFNDEAYIKSKINDLCTYKISKAVILLKTYLFKDQDDLIQDNKFDVEHIFPRKWQNTSFDGWERKDADKYLEMFGNKIILERKLNIEAGNGFFAKKKEKYAQSKYKEVLNLSKYPKRAWLKEDIEKRNEEFINIIYDFFKKSLE</sequence>
<dbReference type="GO" id="GO:0004519">
    <property type="term" value="F:endonuclease activity"/>
    <property type="evidence" value="ECO:0007669"/>
    <property type="project" value="UniProtKB-KW"/>
</dbReference>
<dbReference type="AlphaFoldDB" id="A0AAJ6GFB0"/>
<dbReference type="InterPro" id="IPR004919">
    <property type="entry name" value="GmrSD_N"/>
</dbReference>
<feature type="domain" description="GmrSD restriction endonucleases C-terminal" evidence="2">
    <location>
        <begin position="449"/>
        <end position="563"/>
    </location>
</feature>
<keyword evidence="3" id="KW-0378">Hydrolase</keyword>
<dbReference type="Proteomes" id="UP001242021">
    <property type="component" value="Chromosome"/>
</dbReference>
<evidence type="ECO:0000259" key="1">
    <source>
        <dbReference type="Pfam" id="PF03235"/>
    </source>
</evidence>
<dbReference type="EMBL" id="CP098754">
    <property type="protein sequence ID" value="WIH94000.1"/>
    <property type="molecule type" value="Genomic_DNA"/>
</dbReference>
<keyword evidence="3" id="KW-0255">Endonuclease</keyword>
<dbReference type="Pfam" id="PF03235">
    <property type="entry name" value="GmrSD_N"/>
    <property type="match status" value="1"/>
</dbReference>
<organism evidence="3 4">
    <name type="scientific">Brachyspira pilosicoli</name>
    <name type="common">Serpulina pilosicoli</name>
    <dbReference type="NCBI Taxonomy" id="52584"/>
    <lineage>
        <taxon>Bacteria</taxon>
        <taxon>Pseudomonadati</taxon>
        <taxon>Spirochaetota</taxon>
        <taxon>Spirochaetia</taxon>
        <taxon>Brachyspirales</taxon>
        <taxon>Brachyspiraceae</taxon>
        <taxon>Brachyspira</taxon>
    </lineage>
</organism>
<gene>
    <name evidence="3" type="ORF">NEH99_06790</name>
</gene>
<evidence type="ECO:0000259" key="2">
    <source>
        <dbReference type="Pfam" id="PF07510"/>
    </source>
</evidence>
<reference evidence="3" key="1">
    <citation type="submission" date="2022-06" db="EMBL/GenBank/DDBJ databases">
        <title>Brachyspira pilosicoli from pigs in Switzerland.</title>
        <authorList>
            <person name="Schmitt S."/>
            <person name="Arnold M."/>
            <person name="Rossano A."/>
            <person name="Perreten V."/>
        </authorList>
    </citation>
    <scope>NUCLEOTIDE SEQUENCE</scope>
    <source>
        <strain evidence="3">MEI4028</strain>
    </source>
</reference>
<proteinExistence type="predicted"/>
<dbReference type="PANTHER" id="PTHR35149:SF2">
    <property type="entry name" value="DUF262 DOMAIN-CONTAINING PROTEIN"/>
    <property type="match status" value="1"/>
</dbReference>
<evidence type="ECO:0000313" key="4">
    <source>
        <dbReference type="Proteomes" id="UP001242021"/>
    </source>
</evidence>
<protein>
    <submittedName>
        <fullName evidence="3">DUF262 domain-containing HNH endonuclease family protein</fullName>
    </submittedName>
</protein>
<dbReference type="RefSeq" id="WP_284601076.1">
    <property type="nucleotide sequence ID" value="NZ_CP098748.1"/>
</dbReference>